<dbReference type="EMBL" id="DYVS01000149">
    <property type="protein sequence ID" value="HJF70840.1"/>
    <property type="molecule type" value="Genomic_DNA"/>
</dbReference>
<protein>
    <submittedName>
        <fullName evidence="1">Uncharacterized protein</fullName>
    </submittedName>
</protein>
<dbReference type="AlphaFoldDB" id="A0A921H6W4"/>
<evidence type="ECO:0000313" key="2">
    <source>
        <dbReference type="Proteomes" id="UP000742098"/>
    </source>
</evidence>
<dbReference type="Proteomes" id="UP000742098">
    <property type="component" value="Unassembled WGS sequence"/>
</dbReference>
<reference evidence="1" key="2">
    <citation type="submission" date="2021-09" db="EMBL/GenBank/DDBJ databases">
        <authorList>
            <person name="Gilroy R."/>
        </authorList>
    </citation>
    <scope>NUCLEOTIDE SEQUENCE</scope>
    <source>
        <strain evidence="1">6966</strain>
    </source>
</reference>
<sequence length="80" mass="9777">MNFIYDTASEVMEDINNVKTMSDEEFFKTYAWDPEERGVFLGMLESDLAKMETREEVTCRKWMHVVDEWNEEYNQERNFF</sequence>
<reference evidence="1" key="1">
    <citation type="journal article" date="2021" name="PeerJ">
        <title>Extensive microbial diversity within the chicken gut microbiome revealed by metagenomics and culture.</title>
        <authorList>
            <person name="Gilroy R."/>
            <person name="Ravi A."/>
            <person name="Getino M."/>
            <person name="Pursley I."/>
            <person name="Horton D.L."/>
            <person name="Alikhan N.F."/>
            <person name="Baker D."/>
            <person name="Gharbi K."/>
            <person name="Hall N."/>
            <person name="Watson M."/>
            <person name="Adriaenssens E.M."/>
            <person name="Foster-Nyarko E."/>
            <person name="Jarju S."/>
            <person name="Secka A."/>
            <person name="Antonio M."/>
            <person name="Oren A."/>
            <person name="Chaudhuri R.R."/>
            <person name="La Ragione R."/>
            <person name="Hildebrand F."/>
            <person name="Pallen M.J."/>
        </authorList>
    </citation>
    <scope>NUCLEOTIDE SEQUENCE</scope>
    <source>
        <strain evidence="1">6966</strain>
    </source>
</reference>
<organism evidence="1 2">
    <name type="scientific">Butyricimonas virosa</name>
    <dbReference type="NCBI Taxonomy" id="544645"/>
    <lineage>
        <taxon>Bacteria</taxon>
        <taxon>Pseudomonadati</taxon>
        <taxon>Bacteroidota</taxon>
        <taxon>Bacteroidia</taxon>
        <taxon>Bacteroidales</taxon>
        <taxon>Odoribacteraceae</taxon>
        <taxon>Butyricimonas</taxon>
    </lineage>
</organism>
<gene>
    <name evidence="1" type="ORF">K8V05_08825</name>
</gene>
<accession>A0A921H6W4</accession>
<name>A0A921H6W4_9BACT</name>
<evidence type="ECO:0000313" key="1">
    <source>
        <dbReference type="EMBL" id="HJF70840.1"/>
    </source>
</evidence>
<comment type="caution">
    <text evidence="1">The sequence shown here is derived from an EMBL/GenBank/DDBJ whole genome shotgun (WGS) entry which is preliminary data.</text>
</comment>
<proteinExistence type="predicted"/>